<comment type="caution">
    <text evidence="2">Lacks conserved residue(s) required for the propagation of feature annotation.</text>
</comment>
<feature type="domain" description="LDLRAD1-like C-terminal" evidence="4">
    <location>
        <begin position="171"/>
        <end position="210"/>
    </location>
</feature>
<comment type="caution">
    <text evidence="5">The sequence shown here is derived from an EMBL/GenBank/DDBJ whole genome shotgun (WGS) entry which is preliminary data.</text>
</comment>
<dbReference type="InterPro" id="IPR002172">
    <property type="entry name" value="LDrepeatLR_classA_rpt"/>
</dbReference>
<evidence type="ECO:0000313" key="5">
    <source>
        <dbReference type="EMBL" id="KAK1165224.1"/>
    </source>
</evidence>
<dbReference type="SMART" id="SM00192">
    <property type="entry name" value="LDLa"/>
    <property type="match status" value="3"/>
</dbReference>
<keyword evidence="5" id="KW-0675">Receptor</keyword>
<dbReference type="Pfam" id="PF25241">
    <property type="entry name" value="LDLRAD1_C"/>
    <property type="match status" value="1"/>
</dbReference>
<organism evidence="5 6">
    <name type="scientific">Acipenser oxyrinchus oxyrinchus</name>
    <dbReference type="NCBI Taxonomy" id="40147"/>
    <lineage>
        <taxon>Eukaryota</taxon>
        <taxon>Metazoa</taxon>
        <taxon>Chordata</taxon>
        <taxon>Craniata</taxon>
        <taxon>Vertebrata</taxon>
        <taxon>Euteleostomi</taxon>
        <taxon>Actinopterygii</taxon>
        <taxon>Chondrostei</taxon>
        <taxon>Acipenseriformes</taxon>
        <taxon>Acipenseridae</taxon>
        <taxon>Acipenser</taxon>
    </lineage>
</organism>
<dbReference type="SUPFAM" id="SSF57424">
    <property type="entry name" value="LDL receptor-like module"/>
    <property type="match status" value="2"/>
</dbReference>
<keyword evidence="5" id="KW-0449">Lipoprotein</keyword>
<evidence type="ECO:0000256" key="1">
    <source>
        <dbReference type="ARBA" id="ARBA00023157"/>
    </source>
</evidence>
<dbReference type="EMBL" id="JAGXEW010000012">
    <property type="protein sequence ID" value="KAK1165224.1"/>
    <property type="molecule type" value="Genomic_DNA"/>
</dbReference>
<feature type="transmembrane region" description="Helical" evidence="3">
    <location>
        <begin position="48"/>
        <end position="73"/>
    </location>
</feature>
<evidence type="ECO:0000256" key="3">
    <source>
        <dbReference type="SAM" id="Phobius"/>
    </source>
</evidence>
<protein>
    <submittedName>
        <fullName evidence="5">Low-density lipoprotein receptor class A domain-containing protein 1-like</fullName>
    </submittedName>
</protein>
<keyword evidence="1" id="KW-1015">Disulfide bond</keyword>
<keyword evidence="3" id="KW-0472">Membrane</keyword>
<keyword evidence="6" id="KW-1185">Reference proteome</keyword>
<keyword evidence="3" id="KW-0812">Transmembrane</keyword>
<sequence>MRSNKTYPQRSRSFDAASLGSTVSMLSGREKDCCEDCGNCKCCSRRCVCISVFVLLGLVIMAAAAALAIIFGIPQRTPVNRYCTSNNMTGYLCDDRVTCIPASSVCSGISNCANGEDENSEICTDLPKNLPTYLIFKCGNPQFWIYIDEKCNDINNCGDCSDEVGMLANCPSCGANWWPCTSVFYEYCKCIPRSLCRDGVQHCTDWSDEYKCTP</sequence>
<dbReference type="PRINTS" id="PR00261">
    <property type="entry name" value="LDLRECEPTOR"/>
</dbReference>
<keyword evidence="3" id="KW-1133">Transmembrane helix</keyword>
<evidence type="ECO:0000256" key="2">
    <source>
        <dbReference type="PROSITE-ProRule" id="PRU00124"/>
    </source>
</evidence>
<dbReference type="InterPro" id="IPR057430">
    <property type="entry name" value="LDLRAD1_C"/>
</dbReference>
<proteinExistence type="predicted"/>
<reference evidence="5" key="1">
    <citation type="submission" date="2022-02" db="EMBL/GenBank/DDBJ databases">
        <title>Atlantic sturgeon de novo genome assembly.</title>
        <authorList>
            <person name="Stock M."/>
            <person name="Klopp C."/>
            <person name="Guiguen Y."/>
            <person name="Cabau C."/>
            <person name="Parinello H."/>
            <person name="Santidrian Yebra-Pimentel E."/>
            <person name="Kuhl H."/>
            <person name="Dirks R.P."/>
            <person name="Guessner J."/>
            <person name="Wuertz S."/>
            <person name="Du K."/>
            <person name="Schartl M."/>
        </authorList>
    </citation>
    <scope>NUCLEOTIDE SEQUENCE</scope>
    <source>
        <strain evidence="5">STURGEONOMICS-FGT-2020</strain>
        <tissue evidence="5">Whole blood</tissue>
    </source>
</reference>
<name>A0AAD8D8E3_ACIOX</name>
<dbReference type="PROSITE" id="PS50068">
    <property type="entry name" value="LDLRA_2"/>
    <property type="match status" value="2"/>
</dbReference>
<evidence type="ECO:0000259" key="4">
    <source>
        <dbReference type="Pfam" id="PF25241"/>
    </source>
</evidence>
<dbReference type="AlphaFoldDB" id="A0AAD8D8E3"/>
<evidence type="ECO:0000313" key="6">
    <source>
        <dbReference type="Proteomes" id="UP001230051"/>
    </source>
</evidence>
<gene>
    <name evidence="5" type="primary">LDLRAD1</name>
    <name evidence="5" type="ORF">AOXY_G13705</name>
</gene>
<dbReference type="Gene3D" id="4.10.400.10">
    <property type="entry name" value="Low-density Lipoprotein Receptor"/>
    <property type="match status" value="2"/>
</dbReference>
<dbReference type="InterPro" id="IPR036055">
    <property type="entry name" value="LDL_receptor-like_sf"/>
</dbReference>
<dbReference type="Proteomes" id="UP001230051">
    <property type="component" value="Unassembled WGS sequence"/>
</dbReference>
<accession>A0AAD8D8E3</accession>